<evidence type="ECO:0000256" key="1">
    <source>
        <dbReference type="SAM" id="Phobius"/>
    </source>
</evidence>
<proteinExistence type="predicted"/>
<dbReference type="Proteomes" id="UP001217485">
    <property type="component" value="Unassembled WGS sequence"/>
</dbReference>
<organism evidence="2 3">
    <name type="scientific">Sorangium atrum</name>
    <dbReference type="NCBI Taxonomy" id="2995308"/>
    <lineage>
        <taxon>Bacteria</taxon>
        <taxon>Pseudomonadati</taxon>
        <taxon>Myxococcota</taxon>
        <taxon>Polyangia</taxon>
        <taxon>Polyangiales</taxon>
        <taxon>Polyangiaceae</taxon>
        <taxon>Sorangium</taxon>
    </lineage>
</organism>
<evidence type="ECO:0000313" key="2">
    <source>
        <dbReference type="EMBL" id="MDC0683065.1"/>
    </source>
</evidence>
<comment type="caution">
    <text evidence="2">The sequence shown here is derived from an EMBL/GenBank/DDBJ whole genome shotgun (WGS) entry which is preliminary data.</text>
</comment>
<evidence type="ECO:0000313" key="3">
    <source>
        <dbReference type="Proteomes" id="UP001217485"/>
    </source>
</evidence>
<reference evidence="2 3" key="1">
    <citation type="submission" date="2023-01" db="EMBL/GenBank/DDBJ databases">
        <title>Minimal conservation of predation-associated metabolite biosynthetic gene clusters underscores biosynthetic potential of Myxococcota including descriptions for ten novel species: Archangium lansinium sp. nov., Myxococcus landrumus sp. nov., Nannocystis bai.</title>
        <authorList>
            <person name="Ahearne A."/>
            <person name="Stevens C."/>
            <person name="Dowd S."/>
        </authorList>
    </citation>
    <scope>NUCLEOTIDE SEQUENCE [LARGE SCALE GENOMIC DNA]</scope>
    <source>
        <strain evidence="2 3">WIWO2</strain>
    </source>
</reference>
<dbReference type="RefSeq" id="WP_272101215.1">
    <property type="nucleotide sequence ID" value="NZ_JAQNDK010000004.1"/>
</dbReference>
<dbReference type="EMBL" id="JAQNDK010000004">
    <property type="protein sequence ID" value="MDC0683065.1"/>
    <property type="molecule type" value="Genomic_DNA"/>
</dbReference>
<keyword evidence="1" id="KW-0472">Membrane</keyword>
<feature type="transmembrane region" description="Helical" evidence="1">
    <location>
        <begin position="40"/>
        <end position="63"/>
    </location>
</feature>
<keyword evidence="1" id="KW-0812">Transmembrane</keyword>
<sequence>MNEINFYKLPRAIQDGVIEAFRGRFAPAPIVSRFGTRHTIVAWLAVSAAAGLLLAALCAAGFGDVNSALALHPTAAAAAYVLLAATTVIGVLRALAYNADLITLPFTPGLFVFPANLIDARDHRLRVFSLAELSRVSATPRGAVVLTFGGTQHAFPLEDPSRSGDVIREVEAACSRMKAKPDPAELRRLDPFEPPAIESPFASPIPLSREVPGWHSYAWLLAAAVGVALGLGLFVLRNRMSDARMYTAARERDDVAAYQSYLTRGRGHGDAVSQVLLPRAELRLAAARGSVEAIDDFIRAYPTTGIQAEVAAARRAALAAELERAREVGTLAALLAFAERYPKHGLDKAFNDARHALYVRALDRYKSEMPEGSEQNADFARRLLAYAERVGPRSTPQGLRGPAVQVRFRRLPSQDLERADDIVRKIPMFSGGASLPSRYVDATRLDPQEKRTATALAEGLARGFQPELVTFEPGPPFEGSAAEEQLSVTSPSLVVSYRVEPSGIAHASKKPQIIIMGLKFFFKAEFILPGDAEPLLMSHKSARRVPAGLIQQQTPSPRPGILEAIVYEAMMREAFIDLGERYLSKWFRKRDEPK</sequence>
<keyword evidence="1" id="KW-1133">Transmembrane helix</keyword>
<protein>
    <submittedName>
        <fullName evidence="2">Uncharacterized protein</fullName>
    </submittedName>
</protein>
<keyword evidence="3" id="KW-1185">Reference proteome</keyword>
<gene>
    <name evidence="2" type="ORF">POL72_35380</name>
</gene>
<name>A0ABT5CB72_9BACT</name>
<feature type="transmembrane region" description="Helical" evidence="1">
    <location>
        <begin position="217"/>
        <end position="236"/>
    </location>
</feature>
<feature type="transmembrane region" description="Helical" evidence="1">
    <location>
        <begin position="75"/>
        <end position="96"/>
    </location>
</feature>
<accession>A0ABT5CB72</accession>